<sequence length="380" mass="41663">MTEDVPCQDYCYTDVAAPPFCKDDDLGKVFRNICGEDGDGDDCLEFKSGVEDYVPCDSGELCVDGEGVCSPCKKVQCADLEYKGEVCVVSRYSDKCIGFDYAREGGDACGRFSDDYSFQCFNYKDLQWSGCSESPVCPTITIPGAGLSGIGAGSVPIDLEVPLHKIPDSEVPCICDDTAPVVEDEDEVCVDTTWTPARSTVCSGESFTQTSNCGNTRTKTGTKTCVPTCTVSSWTPATSTVCSGVSFTQTSNCDTTRTRVGTKNCTAKLSLDFSNVQYKWISPYHYYYHTRTFKETGGVGVTLTSAQLCDKAGCDPKEIVNYRIEKNNNLIHLNKRFWTPYNTESFTLKYWGADDNGNAIYVEQYMCVRGTSSYPNVLVC</sequence>
<dbReference type="RefSeq" id="WP_012173494.1">
    <property type="nucleotide sequence ID" value="NC_009943.1"/>
</dbReference>
<keyword evidence="2" id="KW-1185">Reference proteome</keyword>
<dbReference type="EMBL" id="CP000859">
    <property type="protein sequence ID" value="ABW65875.1"/>
    <property type="molecule type" value="Genomic_DNA"/>
</dbReference>
<accession>A8ZRV8</accession>
<reference evidence="1 2" key="1">
    <citation type="submission" date="2007-10" db="EMBL/GenBank/DDBJ databases">
        <title>Complete sequence of Desulfococcus oleovorans Hxd3.</title>
        <authorList>
            <consortium name="US DOE Joint Genome Institute"/>
            <person name="Copeland A."/>
            <person name="Lucas S."/>
            <person name="Lapidus A."/>
            <person name="Barry K."/>
            <person name="Glavina del Rio T."/>
            <person name="Dalin E."/>
            <person name="Tice H."/>
            <person name="Pitluck S."/>
            <person name="Kiss H."/>
            <person name="Brettin T."/>
            <person name="Bruce D."/>
            <person name="Detter J.C."/>
            <person name="Han C."/>
            <person name="Schmutz J."/>
            <person name="Larimer F."/>
            <person name="Land M."/>
            <person name="Hauser L."/>
            <person name="Kyrpides N."/>
            <person name="Kim E."/>
            <person name="Wawrik B."/>
            <person name="Richardson P."/>
        </authorList>
    </citation>
    <scope>NUCLEOTIDE SEQUENCE [LARGE SCALE GENOMIC DNA]</scope>
    <source>
        <strain evidence="2">DSM 6200 / JCM 39069 / Hxd3</strain>
    </source>
</reference>
<dbReference type="HOGENOM" id="CLU_727099_0_0_7"/>
<dbReference type="OrthoDB" id="10021304at2"/>
<dbReference type="Proteomes" id="UP000008561">
    <property type="component" value="Chromosome"/>
</dbReference>
<gene>
    <name evidence="1" type="ordered locus">Dole_0065</name>
</gene>
<dbReference type="KEGG" id="dol:Dole_0065"/>
<name>A8ZRV8_DESOH</name>
<dbReference type="AlphaFoldDB" id="A8ZRV8"/>
<evidence type="ECO:0000313" key="1">
    <source>
        <dbReference type="EMBL" id="ABW65875.1"/>
    </source>
</evidence>
<organism evidence="1 2">
    <name type="scientific">Desulfosudis oleivorans (strain DSM 6200 / JCM 39069 / Hxd3)</name>
    <name type="common">Desulfococcus oleovorans</name>
    <dbReference type="NCBI Taxonomy" id="96561"/>
    <lineage>
        <taxon>Bacteria</taxon>
        <taxon>Pseudomonadati</taxon>
        <taxon>Thermodesulfobacteriota</taxon>
        <taxon>Desulfobacteria</taxon>
        <taxon>Desulfobacterales</taxon>
        <taxon>Desulfosudaceae</taxon>
        <taxon>Desulfosudis</taxon>
    </lineage>
</organism>
<evidence type="ECO:0000313" key="2">
    <source>
        <dbReference type="Proteomes" id="UP000008561"/>
    </source>
</evidence>
<proteinExistence type="predicted"/>
<protein>
    <submittedName>
        <fullName evidence="1">Uncharacterized protein</fullName>
    </submittedName>
</protein>